<dbReference type="Pfam" id="PF00073">
    <property type="entry name" value="Rhv"/>
    <property type="match status" value="2"/>
</dbReference>
<dbReference type="EMBL" id="OP933699">
    <property type="protein sequence ID" value="WAQ80639.1"/>
    <property type="molecule type" value="Genomic_RNA"/>
</dbReference>
<dbReference type="GO" id="GO:0019028">
    <property type="term" value="C:viral capsid"/>
    <property type="evidence" value="ECO:0007669"/>
    <property type="project" value="UniProtKB-KW"/>
</dbReference>
<feature type="domain" description="Capsid protein VP4 dicistrovirus" evidence="6">
    <location>
        <begin position="286"/>
        <end position="339"/>
    </location>
</feature>
<comment type="subcellular location">
    <subcellularLocation>
        <location evidence="1">Virion</location>
    </subcellularLocation>
</comment>
<dbReference type="SUPFAM" id="SSF88633">
    <property type="entry name" value="Positive stranded ssRNA viruses"/>
    <property type="match status" value="3"/>
</dbReference>
<dbReference type="Pfam" id="PF08762">
    <property type="entry name" value="CRPV_capsid"/>
    <property type="match status" value="1"/>
</dbReference>
<dbReference type="InterPro" id="IPR001676">
    <property type="entry name" value="Picornavirus_capsid"/>
</dbReference>
<evidence type="ECO:0000259" key="6">
    <source>
        <dbReference type="Pfam" id="PF11492"/>
    </source>
</evidence>
<keyword evidence="2" id="KW-0167">Capsid protein</keyword>
<evidence type="ECO:0000313" key="7">
    <source>
        <dbReference type="EMBL" id="WAQ80639.1"/>
    </source>
</evidence>
<dbReference type="InterPro" id="IPR014872">
    <property type="entry name" value="Dicistrovirus_capsid-polyPr_C"/>
</dbReference>
<keyword evidence="3" id="KW-0946">Virion</keyword>
<dbReference type="GO" id="GO:0005198">
    <property type="term" value="F:structural molecule activity"/>
    <property type="evidence" value="ECO:0007669"/>
    <property type="project" value="InterPro"/>
</dbReference>
<dbReference type="Pfam" id="PF11492">
    <property type="entry name" value="Dicistro_VP4"/>
    <property type="match status" value="1"/>
</dbReference>
<feature type="domain" description="Picornavirus capsid" evidence="4">
    <location>
        <begin position="97"/>
        <end position="190"/>
    </location>
</feature>
<evidence type="ECO:0000259" key="4">
    <source>
        <dbReference type="Pfam" id="PF00073"/>
    </source>
</evidence>
<evidence type="ECO:0000256" key="2">
    <source>
        <dbReference type="ARBA" id="ARBA00022561"/>
    </source>
</evidence>
<evidence type="ECO:0000256" key="3">
    <source>
        <dbReference type="ARBA" id="ARBA00022844"/>
    </source>
</evidence>
<evidence type="ECO:0000259" key="5">
    <source>
        <dbReference type="Pfam" id="PF08762"/>
    </source>
</evidence>
<dbReference type="CDD" id="cd00205">
    <property type="entry name" value="rhv_like"/>
    <property type="match status" value="2"/>
</dbReference>
<evidence type="ECO:0000256" key="1">
    <source>
        <dbReference type="ARBA" id="ARBA00004328"/>
    </source>
</evidence>
<name>A0A9E9JLQ2_9VIRU</name>
<protein>
    <submittedName>
        <fullName evidence="7">Uncharacterized protein</fullName>
    </submittedName>
</protein>
<accession>A0A9E9JLQ2</accession>
<dbReference type="InterPro" id="IPR029053">
    <property type="entry name" value="Viral_coat"/>
</dbReference>
<dbReference type="InterPro" id="IPR033703">
    <property type="entry name" value="Rhv-like"/>
</dbReference>
<organism evidence="7">
    <name type="scientific">Fish-associated picorna-like virus 5</name>
    <dbReference type="NCBI Taxonomy" id="3003961"/>
    <lineage>
        <taxon>Viruses</taxon>
        <taxon>Riboviria</taxon>
        <taxon>Orthornavirae</taxon>
        <taxon>Pisuviricota</taxon>
        <taxon>Pisoniviricetes</taxon>
        <taxon>Picornavirales</taxon>
    </lineage>
</organism>
<dbReference type="Gene3D" id="2.60.120.20">
    <property type="match status" value="3"/>
</dbReference>
<proteinExistence type="predicted"/>
<feature type="domain" description="Dicistrovirus capsid-polyprotein C-terminal" evidence="5">
    <location>
        <begin position="689"/>
        <end position="841"/>
    </location>
</feature>
<feature type="domain" description="Picornavirus capsid" evidence="4">
    <location>
        <begin position="450"/>
        <end position="541"/>
    </location>
</feature>
<reference evidence="7" key="1">
    <citation type="submission" date="2022-11" db="EMBL/GenBank/DDBJ databases">
        <title>Viral composition of fish in Lhasa River revealed by metagenomics.</title>
        <authorList>
            <person name="Xi Y."/>
            <person name="Zhang W."/>
        </authorList>
    </citation>
    <scope>NUCLEOTIDE SEQUENCE</scope>
    <source>
        <strain evidence="7">Fi104pic</strain>
    </source>
</reference>
<dbReference type="InterPro" id="IPR024343">
    <property type="entry name" value="VP4_dicistrovir"/>
</dbReference>
<sequence>MKGGMHTMNPTIIENNSLVTVEKTPVDEGVTVVNSVTSHEQVTKTVANNEGCTSDRRDEIDPIISDTSLASFLSRDFIIGEWDWLQSDVDGLAKKSYMLPYELLSKVTIRHKASRYQYLRCDFVVNIKVTGSEFHYGRLMMTYEPSPYGTTGIAQDSARQNIISASALNHVQISPNGIASMDLVVPFSLPIQYIDLNENKTKPNMNENTCAMVTVWVLNQLRSTATGSLPVTIRARMTNVVLTGPTCEDWTIEAPTAMYFPAPDIPGSSCIGKIYTQGFGNNRDKEQEQKSEQGVISGVAEAVANFAAPFEAVPLIGEFASAIATGASGIAGMAKSLGYSMPNDMRASAPVHMDNAIYPHATGMELSRLVAFKPDCKTAPCIPQISGIADETQISRIISTPGLMAKFNILPSSSVNLRVYREWISPMACLGTYVTTEATPPETYVKLRHTPLSYTSMCFTKWRGSINFRLQIIASSMHSGSIRISWVPNNVGFNSAWPVNSDQFTDVISKIVEIKGTTEVCFTIPYLKNEQWSSIAYQKNTIVENDNYKAYQMSFNGNLIISVVTPITHMYDPVPPVSCNLWHSAGADFQLAGPTRRRLKVRELQSGKEAVTDKDLTMGGYSSSAMRKATYEPLVPARGFRDNNCCDADTITCLKKLLSVPELTHSWVGIMNDKPILINPFAPPALFGDMHVQLTFFDWFCSIFRWARGGYCVRIQSDYVTNLAVFFTAASRKKPPRRITNLAQYSMKDMVDVTSPQITIFGNSSENAYRATFPYSNTIPAVRLFHSCTNGNHDQSVGTRDLPVVILYHTATTTTETTRLFSHVADDFEFSQMIGPPTVETDIKLFLAPLSTVVY</sequence>